<reference evidence="2" key="1">
    <citation type="journal article" date="2023" name="G3 (Bethesda)">
        <title>A reference genome for the long-term kleptoplast-retaining sea slug Elysia crispata morphotype clarki.</title>
        <authorList>
            <person name="Eastman K.E."/>
            <person name="Pendleton A.L."/>
            <person name="Shaikh M.A."/>
            <person name="Suttiyut T."/>
            <person name="Ogas R."/>
            <person name="Tomko P."/>
            <person name="Gavelis G."/>
            <person name="Widhalm J.R."/>
            <person name="Wisecaver J.H."/>
        </authorList>
    </citation>
    <scope>NUCLEOTIDE SEQUENCE</scope>
    <source>
        <strain evidence="2">ECLA1</strain>
    </source>
</reference>
<feature type="compositionally biased region" description="Polar residues" evidence="1">
    <location>
        <begin position="1"/>
        <end position="10"/>
    </location>
</feature>
<proteinExistence type="predicted"/>
<keyword evidence="3" id="KW-1185">Reference proteome</keyword>
<sequence length="22" mass="2429">MLKPSTNNPFFPTVYGESEGGR</sequence>
<evidence type="ECO:0000313" key="3">
    <source>
        <dbReference type="Proteomes" id="UP001283361"/>
    </source>
</evidence>
<organism evidence="2 3">
    <name type="scientific">Elysia crispata</name>
    <name type="common">lettuce slug</name>
    <dbReference type="NCBI Taxonomy" id="231223"/>
    <lineage>
        <taxon>Eukaryota</taxon>
        <taxon>Metazoa</taxon>
        <taxon>Spiralia</taxon>
        <taxon>Lophotrochozoa</taxon>
        <taxon>Mollusca</taxon>
        <taxon>Gastropoda</taxon>
        <taxon>Heterobranchia</taxon>
        <taxon>Euthyneura</taxon>
        <taxon>Panpulmonata</taxon>
        <taxon>Sacoglossa</taxon>
        <taxon>Placobranchoidea</taxon>
        <taxon>Plakobranchidae</taxon>
        <taxon>Elysia</taxon>
    </lineage>
</organism>
<gene>
    <name evidence="2" type="ORF">RRG08_004977</name>
</gene>
<dbReference type="AlphaFoldDB" id="A0AAE0Z2U7"/>
<evidence type="ECO:0000313" key="2">
    <source>
        <dbReference type="EMBL" id="KAK3761873.1"/>
    </source>
</evidence>
<accession>A0AAE0Z2U7</accession>
<name>A0AAE0Z2U7_9GAST</name>
<protein>
    <submittedName>
        <fullName evidence="2">Uncharacterized protein</fullName>
    </submittedName>
</protein>
<dbReference type="Proteomes" id="UP001283361">
    <property type="component" value="Unassembled WGS sequence"/>
</dbReference>
<comment type="caution">
    <text evidence="2">The sequence shown here is derived from an EMBL/GenBank/DDBJ whole genome shotgun (WGS) entry which is preliminary data.</text>
</comment>
<evidence type="ECO:0000256" key="1">
    <source>
        <dbReference type="SAM" id="MobiDB-lite"/>
    </source>
</evidence>
<feature type="region of interest" description="Disordered" evidence="1">
    <location>
        <begin position="1"/>
        <end position="22"/>
    </location>
</feature>
<dbReference type="EMBL" id="JAWDGP010004815">
    <property type="protein sequence ID" value="KAK3761873.1"/>
    <property type="molecule type" value="Genomic_DNA"/>
</dbReference>